<protein>
    <submittedName>
        <fullName evidence="1">Uncharacterized protein</fullName>
    </submittedName>
</protein>
<proteinExistence type="predicted"/>
<name>A0A1C3MZL4_9ACTN</name>
<organism evidence="1 2">
    <name type="scientific">Micromonospora krabiensis</name>
    <dbReference type="NCBI Taxonomy" id="307121"/>
    <lineage>
        <taxon>Bacteria</taxon>
        <taxon>Bacillati</taxon>
        <taxon>Actinomycetota</taxon>
        <taxon>Actinomycetes</taxon>
        <taxon>Micromonosporales</taxon>
        <taxon>Micromonosporaceae</taxon>
        <taxon>Micromonospora</taxon>
    </lineage>
</organism>
<sequence length="256" mass="27161">MVVEGFVYVVADRPGPMAGAGVGERVRIPSWAPPWIVVDHRLDRVLAGRWPGRLFRVRSVPPESDEERDALARAARNLGADAGYTRVSAVDVLEELRPGLLFGPHGDAVVDVLEHARLLTEPAARALAAARPPGADDAYDRAWRRWLDAQAGGAAYQDDDHRGVLAIPGVGPGRSPIGSGLVAVWTCVVDSARRRVGPAAFTVQTDDGEEDEVLLDPWRTAGGALLDAALALGAPDLVDAADAAVLTAAWRAVDRP</sequence>
<dbReference type="RefSeq" id="WP_157741546.1">
    <property type="nucleotide sequence ID" value="NZ_JBHRWG010000003.1"/>
</dbReference>
<dbReference type="STRING" id="307121.GA0070620_1241"/>
<reference evidence="2" key="1">
    <citation type="submission" date="2016-06" db="EMBL/GenBank/DDBJ databases">
        <authorList>
            <person name="Varghese N."/>
        </authorList>
    </citation>
    <scope>NUCLEOTIDE SEQUENCE [LARGE SCALE GENOMIC DNA]</scope>
    <source>
        <strain evidence="2">DSM 45344</strain>
    </source>
</reference>
<gene>
    <name evidence="1" type="ORF">GA0070620_1241</name>
</gene>
<dbReference type="AlphaFoldDB" id="A0A1C3MZL4"/>
<keyword evidence="2" id="KW-1185">Reference proteome</keyword>
<dbReference type="Proteomes" id="UP000199393">
    <property type="component" value="Chromosome I"/>
</dbReference>
<dbReference type="EMBL" id="LT598496">
    <property type="protein sequence ID" value="SBV25761.1"/>
    <property type="molecule type" value="Genomic_DNA"/>
</dbReference>
<evidence type="ECO:0000313" key="2">
    <source>
        <dbReference type="Proteomes" id="UP000199393"/>
    </source>
</evidence>
<evidence type="ECO:0000313" key="1">
    <source>
        <dbReference type="EMBL" id="SBV25761.1"/>
    </source>
</evidence>
<dbReference type="OrthoDB" id="3383395at2"/>
<accession>A0A1C3MZL4</accession>